<dbReference type="OrthoDB" id="5651547at2"/>
<evidence type="ECO:0000256" key="1">
    <source>
        <dbReference type="SAM" id="Coils"/>
    </source>
</evidence>
<keyword evidence="4" id="KW-1185">Reference proteome</keyword>
<dbReference type="AlphaFoldDB" id="A0A378K9B2"/>
<feature type="transmembrane region" description="Helical" evidence="2">
    <location>
        <begin position="447"/>
        <end position="468"/>
    </location>
</feature>
<organism evidence="3 4">
    <name type="scientific">Legionella busanensis</name>
    <dbReference type="NCBI Taxonomy" id="190655"/>
    <lineage>
        <taxon>Bacteria</taxon>
        <taxon>Pseudomonadati</taxon>
        <taxon>Pseudomonadota</taxon>
        <taxon>Gammaproteobacteria</taxon>
        <taxon>Legionellales</taxon>
        <taxon>Legionellaceae</taxon>
        <taxon>Legionella</taxon>
    </lineage>
</organism>
<reference evidence="3 4" key="1">
    <citation type="submission" date="2018-06" db="EMBL/GenBank/DDBJ databases">
        <authorList>
            <consortium name="Pathogen Informatics"/>
            <person name="Doyle S."/>
        </authorList>
    </citation>
    <scope>NUCLEOTIDE SEQUENCE [LARGE SCALE GENOMIC DNA]</scope>
    <source>
        <strain evidence="3 4">NCTC13316</strain>
    </source>
</reference>
<dbReference type="Proteomes" id="UP000254794">
    <property type="component" value="Unassembled WGS sequence"/>
</dbReference>
<evidence type="ECO:0000313" key="3">
    <source>
        <dbReference type="EMBL" id="STX81306.1"/>
    </source>
</evidence>
<keyword evidence="2" id="KW-1133">Transmembrane helix</keyword>
<keyword evidence="2" id="KW-0812">Transmembrane</keyword>
<protein>
    <submittedName>
        <fullName evidence="3">Uncharacterized protein</fullName>
    </submittedName>
</protein>
<feature type="coiled-coil region" evidence="1">
    <location>
        <begin position="102"/>
        <end position="143"/>
    </location>
</feature>
<keyword evidence="1" id="KW-0175">Coiled coil</keyword>
<feature type="transmembrane region" description="Helical" evidence="2">
    <location>
        <begin position="401"/>
        <end position="427"/>
    </location>
</feature>
<keyword evidence="2" id="KW-0472">Membrane</keyword>
<evidence type="ECO:0000256" key="2">
    <source>
        <dbReference type="SAM" id="Phobius"/>
    </source>
</evidence>
<proteinExistence type="predicted"/>
<name>A0A378K9B2_9GAMM</name>
<dbReference type="EMBL" id="UGOD01000003">
    <property type="protein sequence ID" value="STX81306.1"/>
    <property type="molecule type" value="Genomic_DNA"/>
</dbReference>
<accession>A0A378K9B2</accession>
<dbReference type="RefSeq" id="WP_115332707.1">
    <property type="nucleotide sequence ID" value="NZ_CAAAHP010000010.1"/>
</dbReference>
<evidence type="ECO:0000313" key="4">
    <source>
        <dbReference type="Proteomes" id="UP000254794"/>
    </source>
</evidence>
<dbReference type="Gene3D" id="1.10.287.1490">
    <property type="match status" value="1"/>
</dbReference>
<gene>
    <name evidence="3" type="ORF">NCTC13316_03175</name>
</gene>
<sequence>MPYENVIFNKANIEGWKSERPIHKKKVLKLSKKIEKAEASIHLIQASLTQVQLKISSIETQLSIADLRTTQDIQYHESHHGHSSNNTSILHTIDDLFSAGKTISLTNELNNLKNKRFKLEKDIDDYQNQIVQCQQSIRETKERITWIKRNVAQGEEFLQNIKNAPSLLVDNLSNKILSRLKNYDKKHPLGLPEEVRGCLLYIQEKLTLLTSTNTTVLPALNPEVIAPEIYCAQINYLRLCGFLWEMYRLVESKVQDKSFLLLLDELIESTHIPEAGDLPDEFQTGQTSNNYFSQTKRSTWLFSFDLSKTEKKIFEYELSSLQAYFQRQNLLQISFENTTSLIQSEITERLANNEEIDYRFYTRILHNLNILKSDHLNSEAREDLIFLAQYASGAPSISKQVFGGIAVTIGVLLIVASIGCLVATCFIGSPICALGIGIGMTLLQTQITFGIVSSLSAIFSSGLSFFGINKIKDGKRKGLSKELVDIPINETSLSAVPAT</sequence>